<evidence type="ECO:0000256" key="1">
    <source>
        <dbReference type="SAM" id="MobiDB-lite"/>
    </source>
</evidence>
<name>A0ABU6TQP1_9FABA</name>
<dbReference type="EMBL" id="JASCZI010091397">
    <property type="protein sequence ID" value="MED6150183.1"/>
    <property type="molecule type" value="Genomic_DNA"/>
</dbReference>
<comment type="caution">
    <text evidence="4">The sequence shown here is derived from an EMBL/GenBank/DDBJ whole genome shotgun (WGS) entry which is preliminary data.</text>
</comment>
<accession>A0ABU6TQP1</accession>
<evidence type="ECO:0000313" key="4">
    <source>
        <dbReference type="EMBL" id="MED6150183.1"/>
    </source>
</evidence>
<proteinExistence type="predicted"/>
<sequence length="182" mass="20191">MADDKKLVILFVLIIATTLASPIHPQEVEDEFDEENMSPYYYDIRNPSVAPLPSIDIEAPNSEYYDNSDDDIDQHLYDSSPSSSAPSPGPGPAGFMSSGSEDDGVVSPRPPVLPFNYTAEDDAGEITNENFQHVEEQNMITCGILIGIVCLVGLGGAFVYKRKIYQKRKQYQHLFNNKRGDI</sequence>
<keyword evidence="5" id="KW-1185">Reference proteome</keyword>
<feature type="region of interest" description="Disordered" evidence="1">
    <location>
        <begin position="53"/>
        <end position="116"/>
    </location>
</feature>
<feature type="transmembrane region" description="Helical" evidence="2">
    <location>
        <begin position="138"/>
        <end position="160"/>
    </location>
</feature>
<evidence type="ECO:0000313" key="5">
    <source>
        <dbReference type="Proteomes" id="UP001341840"/>
    </source>
</evidence>
<keyword evidence="3" id="KW-0732">Signal</keyword>
<gene>
    <name evidence="4" type="ORF">PIB30_069896</name>
</gene>
<keyword evidence="2" id="KW-0812">Transmembrane</keyword>
<evidence type="ECO:0000256" key="2">
    <source>
        <dbReference type="SAM" id="Phobius"/>
    </source>
</evidence>
<protein>
    <submittedName>
        <fullName evidence="4">Uncharacterized protein</fullName>
    </submittedName>
</protein>
<feature type="signal peptide" evidence="3">
    <location>
        <begin position="1"/>
        <end position="20"/>
    </location>
</feature>
<dbReference type="Proteomes" id="UP001341840">
    <property type="component" value="Unassembled WGS sequence"/>
</dbReference>
<feature type="chain" id="PRO_5047338192" evidence="3">
    <location>
        <begin position="21"/>
        <end position="182"/>
    </location>
</feature>
<reference evidence="4 5" key="1">
    <citation type="journal article" date="2023" name="Plants (Basel)">
        <title>Bridging the Gap: Combining Genomics and Transcriptomics Approaches to Understand Stylosanthes scabra, an Orphan Legume from the Brazilian Caatinga.</title>
        <authorList>
            <person name="Ferreira-Neto J.R.C."/>
            <person name="da Silva M.D."/>
            <person name="Binneck E."/>
            <person name="de Melo N.F."/>
            <person name="da Silva R.H."/>
            <person name="de Melo A.L.T.M."/>
            <person name="Pandolfi V."/>
            <person name="Bustamante F.O."/>
            <person name="Brasileiro-Vidal A.C."/>
            <person name="Benko-Iseppon A.M."/>
        </authorList>
    </citation>
    <scope>NUCLEOTIDE SEQUENCE [LARGE SCALE GENOMIC DNA]</scope>
    <source>
        <tissue evidence="4">Leaves</tissue>
    </source>
</reference>
<keyword evidence="2" id="KW-1133">Transmembrane helix</keyword>
<organism evidence="4 5">
    <name type="scientific">Stylosanthes scabra</name>
    <dbReference type="NCBI Taxonomy" id="79078"/>
    <lineage>
        <taxon>Eukaryota</taxon>
        <taxon>Viridiplantae</taxon>
        <taxon>Streptophyta</taxon>
        <taxon>Embryophyta</taxon>
        <taxon>Tracheophyta</taxon>
        <taxon>Spermatophyta</taxon>
        <taxon>Magnoliopsida</taxon>
        <taxon>eudicotyledons</taxon>
        <taxon>Gunneridae</taxon>
        <taxon>Pentapetalae</taxon>
        <taxon>rosids</taxon>
        <taxon>fabids</taxon>
        <taxon>Fabales</taxon>
        <taxon>Fabaceae</taxon>
        <taxon>Papilionoideae</taxon>
        <taxon>50 kb inversion clade</taxon>
        <taxon>dalbergioids sensu lato</taxon>
        <taxon>Dalbergieae</taxon>
        <taxon>Pterocarpus clade</taxon>
        <taxon>Stylosanthes</taxon>
    </lineage>
</organism>
<evidence type="ECO:0000256" key="3">
    <source>
        <dbReference type="SAM" id="SignalP"/>
    </source>
</evidence>
<keyword evidence="2" id="KW-0472">Membrane</keyword>